<keyword evidence="7 8" id="KW-0472">Membrane</keyword>
<dbReference type="PANTHER" id="PTHR43357">
    <property type="entry name" value="INNER MEMBRANE ABC TRANSPORTER PERMEASE PROTEIN YDCV"/>
    <property type="match status" value="1"/>
</dbReference>
<dbReference type="Proteomes" id="UP000075613">
    <property type="component" value="Unassembled WGS sequence"/>
</dbReference>
<dbReference type="Gene3D" id="1.10.3720.10">
    <property type="entry name" value="MetI-like"/>
    <property type="match status" value="1"/>
</dbReference>
<dbReference type="EMBL" id="LRBG01000031">
    <property type="protein sequence ID" value="KXU85493.1"/>
    <property type="molecule type" value="Genomic_DNA"/>
</dbReference>
<dbReference type="InterPro" id="IPR035906">
    <property type="entry name" value="MetI-like_sf"/>
</dbReference>
<evidence type="ECO:0000256" key="8">
    <source>
        <dbReference type="RuleBase" id="RU363032"/>
    </source>
</evidence>
<dbReference type="PROSITE" id="PS50928">
    <property type="entry name" value="ABC_TM1"/>
    <property type="match status" value="1"/>
</dbReference>
<dbReference type="OrthoDB" id="9790211at2"/>
<dbReference type="AlphaFoldDB" id="A0A149PKA9"/>
<feature type="transmembrane region" description="Helical" evidence="8">
    <location>
        <begin position="67"/>
        <end position="88"/>
    </location>
</feature>
<dbReference type="InterPro" id="IPR000515">
    <property type="entry name" value="MetI-like"/>
</dbReference>
<sequence>MLLWARWARWLTWGGTAVLFCAIYGLPVAMIALASISGQWNGILPSHLTFEHYARVLHTDSASQLRVSVLTGVVASVAALVSGTWAALALRRLSGLPRRVLDVIFFVPSAVPSVSIGLGLLVAFSRPPVLLNGTATIVFIAHFLLISAFTYGNVAAGLSRVAPEYGEVAQSLGARPFYQLCRVTLPLVAPYLIASFSLSFAMSMGELGATLMIYPPGWVTLPVGIFALSDRGAIFDAATLTMILGVGTLAVLMGLSRISNRAMVRG</sequence>
<dbReference type="RefSeq" id="WP_062130202.1">
    <property type="nucleotide sequence ID" value="NZ_LRBG01000031.1"/>
</dbReference>
<evidence type="ECO:0000313" key="11">
    <source>
        <dbReference type="Proteomes" id="UP000075613"/>
    </source>
</evidence>
<evidence type="ECO:0000256" key="5">
    <source>
        <dbReference type="ARBA" id="ARBA00022692"/>
    </source>
</evidence>
<evidence type="ECO:0000313" key="10">
    <source>
        <dbReference type="EMBL" id="KXU85493.1"/>
    </source>
</evidence>
<organism evidence="10 11">
    <name type="scientific">Paraburkholderia monticola</name>
    <dbReference type="NCBI Taxonomy" id="1399968"/>
    <lineage>
        <taxon>Bacteria</taxon>
        <taxon>Pseudomonadati</taxon>
        <taxon>Pseudomonadota</taxon>
        <taxon>Betaproteobacteria</taxon>
        <taxon>Burkholderiales</taxon>
        <taxon>Burkholderiaceae</taxon>
        <taxon>Paraburkholderia</taxon>
    </lineage>
</organism>
<evidence type="ECO:0000256" key="3">
    <source>
        <dbReference type="ARBA" id="ARBA00022475"/>
    </source>
</evidence>
<dbReference type="STRING" id="1399968.CI15_20205"/>
<comment type="caution">
    <text evidence="10">The sequence shown here is derived from an EMBL/GenBank/DDBJ whole genome shotgun (WGS) entry which is preliminary data.</text>
</comment>
<evidence type="ECO:0000256" key="2">
    <source>
        <dbReference type="ARBA" id="ARBA00022448"/>
    </source>
</evidence>
<feature type="transmembrane region" description="Helical" evidence="8">
    <location>
        <begin position="12"/>
        <end position="36"/>
    </location>
</feature>
<evidence type="ECO:0000256" key="1">
    <source>
        <dbReference type="ARBA" id="ARBA00004429"/>
    </source>
</evidence>
<evidence type="ECO:0000256" key="6">
    <source>
        <dbReference type="ARBA" id="ARBA00022989"/>
    </source>
</evidence>
<evidence type="ECO:0000256" key="7">
    <source>
        <dbReference type="ARBA" id="ARBA00023136"/>
    </source>
</evidence>
<dbReference type="CDD" id="cd06261">
    <property type="entry name" value="TM_PBP2"/>
    <property type="match status" value="1"/>
</dbReference>
<feature type="domain" description="ABC transmembrane type-1" evidence="9">
    <location>
        <begin position="65"/>
        <end position="253"/>
    </location>
</feature>
<feature type="transmembrane region" description="Helical" evidence="8">
    <location>
        <begin position="100"/>
        <end position="124"/>
    </location>
</feature>
<evidence type="ECO:0000259" key="9">
    <source>
        <dbReference type="PROSITE" id="PS50928"/>
    </source>
</evidence>
<keyword evidence="4" id="KW-0997">Cell inner membrane</keyword>
<comment type="subcellular location">
    <subcellularLocation>
        <location evidence="1">Cell inner membrane</location>
        <topology evidence="1">Multi-pass membrane protein</topology>
    </subcellularLocation>
    <subcellularLocation>
        <location evidence="8">Cell membrane</location>
        <topology evidence="8">Multi-pass membrane protein</topology>
    </subcellularLocation>
</comment>
<evidence type="ECO:0000256" key="4">
    <source>
        <dbReference type="ARBA" id="ARBA00022519"/>
    </source>
</evidence>
<dbReference type="SUPFAM" id="SSF161098">
    <property type="entry name" value="MetI-like"/>
    <property type="match status" value="1"/>
</dbReference>
<keyword evidence="11" id="KW-1185">Reference proteome</keyword>
<reference evidence="10 11" key="1">
    <citation type="journal article" date="2015" name="Int. J. Syst. Evol. Microbiol.">
        <title>Burkholderia monticola sp. nov., isolated from mountain soil.</title>
        <authorList>
            <person name="Baek I."/>
            <person name="Seo B."/>
            <person name="Lee I."/>
            <person name="Yi H."/>
            <person name="Chun J."/>
        </authorList>
    </citation>
    <scope>NUCLEOTIDE SEQUENCE [LARGE SCALE GENOMIC DNA]</scope>
    <source>
        <strain evidence="10 11">JC2948</strain>
    </source>
</reference>
<dbReference type="GO" id="GO:0055085">
    <property type="term" value="P:transmembrane transport"/>
    <property type="evidence" value="ECO:0007669"/>
    <property type="project" value="InterPro"/>
</dbReference>
<dbReference type="PANTHER" id="PTHR43357:SF4">
    <property type="entry name" value="INNER MEMBRANE ABC TRANSPORTER PERMEASE PROTEIN YDCV"/>
    <property type="match status" value="1"/>
</dbReference>
<protein>
    <submittedName>
        <fullName evidence="10">Phosphonate ABC transporter permease</fullName>
    </submittedName>
</protein>
<keyword evidence="3" id="KW-1003">Cell membrane</keyword>
<feature type="transmembrane region" description="Helical" evidence="8">
    <location>
        <begin position="191"/>
        <end position="214"/>
    </location>
</feature>
<comment type="similarity">
    <text evidence="8">Belongs to the binding-protein-dependent transport system permease family.</text>
</comment>
<name>A0A149PKA9_9BURK</name>
<gene>
    <name evidence="10" type="ORF">CI15_20205</name>
</gene>
<keyword evidence="2 8" id="KW-0813">Transport</keyword>
<dbReference type="Pfam" id="PF00528">
    <property type="entry name" value="BPD_transp_1"/>
    <property type="match status" value="1"/>
</dbReference>
<proteinExistence type="inferred from homology"/>
<feature type="transmembrane region" description="Helical" evidence="8">
    <location>
        <begin position="234"/>
        <end position="255"/>
    </location>
</feature>
<keyword evidence="6 8" id="KW-1133">Transmembrane helix</keyword>
<feature type="transmembrane region" description="Helical" evidence="8">
    <location>
        <begin position="130"/>
        <end position="151"/>
    </location>
</feature>
<keyword evidence="5 8" id="KW-0812">Transmembrane</keyword>
<dbReference type="GO" id="GO:0005886">
    <property type="term" value="C:plasma membrane"/>
    <property type="evidence" value="ECO:0007669"/>
    <property type="project" value="UniProtKB-SubCell"/>
</dbReference>
<accession>A0A149PKA9</accession>